<dbReference type="Pfam" id="PF07695">
    <property type="entry name" value="7TMR-DISM_7TM"/>
    <property type="match status" value="1"/>
</dbReference>
<feature type="domain" description="Histidine kinase" evidence="17">
    <location>
        <begin position="421"/>
        <end position="641"/>
    </location>
</feature>
<keyword evidence="21" id="KW-1185">Reference proteome</keyword>
<keyword evidence="5 15" id="KW-0597">Phosphoprotein</keyword>
<feature type="transmembrane region" description="Helical" evidence="16">
    <location>
        <begin position="234"/>
        <end position="251"/>
    </location>
</feature>
<dbReference type="Proteomes" id="UP001333710">
    <property type="component" value="Chromosome"/>
</dbReference>
<dbReference type="PANTHER" id="PTHR45339">
    <property type="entry name" value="HYBRID SIGNAL TRANSDUCTION HISTIDINE KINASE J"/>
    <property type="match status" value="1"/>
</dbReference>
<keyword evidence="7 16" id="KW-0812">Transmembrane</keyword>
<evidence type="ECO:0000256" key="16">
    <source>
        <dbReference type="SAM" id="Phobius"/>
    </source>
</evidence>
<feature type="modified residue" description="4-aspartylphosphate" evidence="15">
    <location>
        <position position="835"/>
    </location>
</feature>
<dbReference type="InterPro" id="IPR011623">
    <property type="entry name" value="7TMR_DISM_rcpt_extracell_dom1"/>
</dbReference>
<proteinExistence type="predicted"/>
<protein>
    <recommendedName>
        <fullName evidence="3">histidine kinase</fullName>
        <ecNumber evidence="3">2.7.13.3</ecNumber>
    </recommendedName>
</protein>
<dbReference type="SUPFAM" id="SSF52172">
    <property type="entry name" value="CheY-like"/>
    <property type="match status" value="1"/>
</dbReference>
<evidence type="ECO:0000256" key="11">
    <source>
        <dbReference type="ARBA" id="ARBA00022989"/>
    </source>
</evidence>
<dbReference type="PANTHER" id="PTHR45339:SF1">
    <property type="entry name" value="HYBRID SIGNAL TRANSDUCTION HISTIDINE KINASE J"/>
    <property type="match status" value="1"/>
</dbReference>
<evidence type="ECO:0000256" key="2">
    <source>
        <dbReference type="ARBA" id="ARBA00004651"/>
    </source>
</evidence>
<evidence type="ECO:0000259" key="17">
    <source>
        <dbReference type="PROSITE" id="PS50109"/>
    </source>
</evidence>
<dbReference type="GO" id="GO:0005524">
    <property type="term" value="F:ATP binding"/>
    <property type="evidence" value="ECO:0007669"/>
    <property type="project" value="UniProtKB-KW"/>
</dbReference>
<feature type="modified residue" description="Phosphohistidine" evidence="14">
    <location>
        <position position="966"/>
    </location>
</feature>
<dbReference type="FunFam" id="1.10.287.130:FF:000003">
    <property type="entry name" value="Histidine kinase"/>
    <property type="match status" value="1"/>
</dbReference>
<dbReference type="SMART" id="SM00387">
    <property type="entry name" value="HATPase_c"/>
    <property type="match status" value="1"/>
</dbReference>
<dbReference type="SMART" id="SM00448">
    <property type="entry name" value="REC"/>
    <property type="match status" value="1"/>
</dbReference>
<dbReference type="Pfam" id="PF00072">
    <property type="entry name" value="Response_reg"/>
    <property type="match status" value="1"/>
</dbReference>
<dbReference type="SMART" id="SM00388">
    <property type="entry name" value="HisKA"/>
    <property type="match status" value="1"/>
</dbReference>
<feature type="transmembrane region" description="Helical" evidence="16">
    <location>
        <begin position="195"/>
        <end position="214"/>
    </location>
</feature>
<dbReference type="Gene3D" id="1.20.120.160">
    <property type="entry name" value="HPT domain"/>
    <property type="match status" value="1"/>
</dbReference>
<gene>
    <name evidence="20" type="ORF">MACH26_37050</name>
</gene>
<dbReference type="InterPro" id="IPR036641">
    <property type="entry name" value="HPT_dom_sf"/>
</dbReference>
<dbReference type="InterPro" id="IPR011006">
    <property type="entry name" value="CheY-like_superfamily"/>
</dbReference>
<feature type="transmembrane region" description="Helical" evidence="16">
    <location>
        <begin position="290"/>
        <end position="308"/>
    </location>
</feature>
<feature type="domain" description="HPt" evidence="19">
    <location>
        <begin position="927"/>
        <end position="1024"/>
    </location>
</feature>
<evidence type="ECO:0000256" key="15">
    <source>
        <dbReference type="PROSITE-ProRule" id="PRU00169"/>
    </source>
</evidence>
<keyword evidence="6" id="KW-0808">Transferase</keyword>
<dbReference type="InterPro" id="IPR004358">
    <property type="entry name" value="Sig_transdc_His_kin-like_C"/>
</dbReference>
<dbReference type="Gene3D" id="3.30.565.10">
    <property type="entry name" value="Histidine kinase-like ATPase, C-terminal domain"/>
    <property type="match status" value="1"/>
</dbReference>
<evidence type="ECO:0000256" key="6">
    <source>
        <dbReference type="ARBA" id="ARBA00022679"/>
    </source>
</evidence>
<dbReference type="InterPro" id="IPR003661">
    <property type="entry name" value="HisK_dim/P_dom"/>
</dbReference>
<dbReference type="Pfam" id="PF01627">
    <property type="entry name" value="Hpt"/>
    <property type="match status" value="1"/>
</dbReference>
<evidence type="ECO:0000313" key="21">
    <source>
        <dbReference type="Proteomes" id="UP001333710"/>
    </source>
</evidence>
<keyword evidence="12" id="KW-0902">Two-component regulatory system</keyword>
<dbReference type="InterPro" id="IPR036097">
    <property type="entry name" value="HisK_dim/P_sf"/>
</dbReference>
<dbReference type="EC" id="2.7.13.3" evidence="3"/>
<dbReference type="SUPFAM" id="SSF47384">
    <property type="entry name" value="Homodimeric domain of signal transducing histidine kinase"/>
    <property type="match status" value="1"/>
</dbReference>
<feature type="transmembrane region" description="Helical" evidence="16">
    <location>
        <begin position="320"/>
        <end position="342"/>
    </location>
</feature>
<dbReference type="FunFam" id="3.30.565.10:FF:000010">
    <property type="entry name" value="Sensor histidine kinase RcsC"/>
    <property type="match status" value="1"/>
</dbReference>
<dbReference type="PROSITE" id="PS50110">
    <property type="entry name" value="RESPONSE_REGULATORY"/>
    <property type="match status" value="1"/>
</dbReference>
<keyword evidence="10" id="KW-0067">ATP-binding</keyword>
<evidence type="ECO:0000256" key="1">
    <source>
        <dbReference type="ARBA" id="ARBA00000085"/>
    </source>
</evidence>
<dbReference type="Gene3D" id="1.10.287.130">
    <property type="match status" value="1"/>
</dbReference>
<dbReference type="PROSITE" id="PS50894">
    <property type="entry name" value="HPT"/>
    <property type="match status" value="1"/>
</dbReference>
<dbReference type="GO" id="GO:0000155">
    <property type="term" value="F:phosphorelay sensor kinase activity"/>
    <property type="evidence" value="ECO:0007669"/>
    <property type="project" value="InterPro"/>
</dbReference>
<dbReference type="KEGG" id="pmaw:MACH26_37050"/>
<comment type="subcellular location">
    <subcellularLocation>
        <location evidence="2">Cell membrane</location>
        <topology evidence="2">Multi-pass membrane protein</topology>
    </subcellularLocation>
</comment>
<dbReference type="SUPFAM" id="SSF55874">
    <property type="entry name" value="ATPase domain of HSP90 chaperone/DNA topoisomerase II/histidine kinase"/>
    <property type="match status" value="1"/>
</dbReference>
<evidence type="ECO:0000256" key="3">
    <source>
        <dbReference type="ARBA" id="ARBA00012438"/>
    </source>
</evidence>
<accession>A0AA48HMY4</accession>
<feature type="transmembrane region" description="Helical" evidence="16">
    <location>
        <begin position="263"/>
        <end position="284"/>
    </location>
</feature>
<keyword evidence="8" id="KW-0547">Nucleotide-binding</keyword>
<reference evidence="20" key="1">
    <citation type="submission" date="2023-01" db="EMBL/GenBank/DDBJ databases">
        <title>Complete genome sequence of Planctobacterium marinum strain Dej080120_11.</title>
        <authorList>
            <person name="Ueki S."/>
            <person name="Maruyama F."/>
        </authorList>
    </citation>
    <scope>NUCLEOTIDE SEQUENCE</scope>
    <source>
        <strain evidence="20">Dej080120_11</strain>
    </source>
</reference>
<dbReference type="InterPro" id="IPR001789">
    <property type="entry name" value="Sig_transdc_resp-reg_receiver"/>
</dbReference>
<dbReference type="Pfam" id="PF07696">
    <property type="entry name" value="7TMR-DISMED2"/>
    <property type="match status" value="1"/>
</dbReference>
<organism evidence="20 21">
    <name type="scientific">Planctobacterium marinum</name>
    <dbReference type="NCBI Taxonomy" id="1631968"/>
    <lineage>
        <taxon>Bacteria</taxon>
        <taxon>Pseudomonadati</taxon>
        <taxon>Pseudomonadota</taxon>
        <taxon>Gammaproteobacteria</taxon>
        <taxon>Alteromonadales</taxon>
        <taxon>Alteromonadaceae</taxon>
        <taxon>Planctobacterium</taxon>
    </lineage>
</organism>
<evidence type="ECO:0000256" key="7">
    <source>
        <dbReference type="ARBA" id="ARBA00022692"/>
    </source>
</evidence>
<dbReference type="CDD" id="cd16922">
    <property type="entry name" value="HATPase_EvgS-ArcB-TorS-like"/>
    <property type="match status" value="1"/>
</dbReference>
<feature type="domain" description="Response regulatory" evidence="18">
    <location>
        <begin position="786"/>
        <end position="902"/>
    </location>
</feature>
<evidence type="ECO:0000256" key="13">
    <source>
        <dbReference type="ARBA" id="ARBA00023136"/>
    </source>
</evidence>
<dbReference type="GO" id="GO:0005886">
    <property type="term" value="C:plasma membrane"/>
    <property type="evidence" value="ECO:0007669"/>
    <property type="project" value="UniProtKB-SubCell"/>
</dbReference>
<evidence type="ECO:0000259" key="18">
    <source>
        <dbReference type="PROSITE" id="PS50110"/>
    </source>
</evidence>
<evidence type="ECO:0000256" key="8">
    <source>
        <dbReference type="ARBA" id="ARBA00022741"/>
    </source>
</evidence>
<evidence type="ECO:0000256" key="4">
    <source>
        <dbReference type="ARBA" id="ARBA00022475"/>
    </source>
</evidence>
<keyword evidence="13 16" id="KW-0472">Membrane</keyword>
<dbReference type="InterPro" id="IPR036890">
    <property type="entry name" value="HATPase_C_sf"/>
</dbReference>
<dbReference type="InterPro" id="IPR008207">
    <property type="entry name" value="Sig_transdc_His_kin_Hpt_dom"/>
</dbReference>
<evidence type="ECO:0000256" key="12">
    <source>
        <dbReference type="ARBA" id="ARBA00023012"/>
    </source>
</evidence>
<evidence type="ECO:0000256" key="10">
    <source>
        <dbReference type="ARBA" id="ARBA00022840"/>
    </source>
</evidence>
<dbReference type="Gene3D" id="3.40.50.2300">
    <property type="match status" value="1"/>
</dbReference>
<keyword evidence="9" id="KW-0418">Kinase</keyword>
<dbReference type="CDD" id="cd00082">
    <property type="entry name" value="HisKA"/>
    <property type="match status" value="1"/>
</dbReference>
<dbReference type="PROSITE" id="PS50109">
    <property type="entry name" value="HIS_KIN"/>
    <property type="match status" value="1"/>
</dbReference>
<dbReference type="CDD" id="cd17546">
    <property type="entry name" value="REC_hyHK_CKI1_RcsC-like"/>
    <property type="match status" value="1"/>
</dbReference>
<evidence type="ECO:0000256" key="14">
    <source>
        <dbReference type="PROSITE-ProRule" id="PRU00110"/>
    </source>
</evidence>
<dbReference type="InterPro" id="IPR003594">
    <property type="entry name" value="HATPase_dom"/>
</dbReference>
<comment type="catalytic activity">
    <reaction evidence="1">
        <text>ATP + protein L-histidine = ADP + protein N-phospho-L-histidine.</text>
        <dbReference type="EC" id="2.7.13.3"/>
    </reaction>
</comment>
<dbReference type="InterPro" id="IPR011622">
    <property type="entry name" value="7TMR_DISM_rcpt_extracell_dom2"/>
</dbReference>
<evidence type="ECO:0000256" key="9">
    <source>
        <dbReference type="ARBA" id="ARBA00022777"/>
    </source>
</evidence>
<evidence type="ECO:0000256" key="5">
    <source>
        <dbReference type="ARBA" id="ARBA00022553"/>
    </source>
</evidence>
<dbReference type="InterPro" id="IPR005467">
    <property type="entry name" value="His_kinase_dom"/>
</dbReference>
<keyword evidence="4" id="KW-1003">Cell membrane</keyword>
<evidence type="ECO:0000313" key="20">
    <source>
        <dbReference type="EMBL" id="BDX08184.1"/>
    </source>
</evidence>
<dbReference type="AlphaFoldDB" id="A0AA48HMY4"/>
<dbReference type="SUPFAM" id="SSF47226">
    <property type="entry name" value="Histidine-containing phosphotransfer domain, HPT domain"/>
    <property type="match status" value="1"/>
</dbReference>
<dbReference type="EMBL" id="AP027272">
    <property type="protein sequence ID" value="BDX08184.1"/>
    <property type="molecule type" value="Genomic_DNA"/>
</dbReference>
<feature type="transmembrane region" description="Helical" evidence="16">
    <location>
        <begin position="167"/>
        <end position="188"/>
    </location>
</feature>
<evidence type="ECO:0000259" key="19">
    <source>
        <dbReference type="PROSITE" id="PS50894"/>
    </source>
</evidence>
<name>A0AA48HMY4_9ALTE</name>
<sequence>MLFSVSANAWIQLYNSEKSTLLNKQLQIYWEKPGQPLRIEEVINRTQSFAWPPGGNPNYGFPDSGIWFFAEMSNMSNVSEWVTEVAFAQNDRVDFYLVADGRVLSSVSQGKQRGQQLHRFPTFRMSLPFGKDVQLFIRVQSDEQAMVAPVYIESARSFESSVAQDNIWWGIFYGGLVILLLYNMVLYVVTREKSLLAYVAYITAAVLWQFVWGGHSQLVLPVATNIWFAEHTDVLFLLVGLGAGFFTLTFLEAKQTAPKINPVIRWVMLGLALSLVIALTQILQQTILNYVVYSISILAICVYLLAGLESYFNAFKPARYFVFAWSVLLTAALVGMLGLVGIFPSNQFTTYCFQVGVFFEAALFSVALIEKTREKLELDASSANADILNNIEIIEEQNVHLDIARKEAERASKIKTQFLANMSHEIRTPLNAIVGFSQELAKQSLPLEQQEHVQIINQSATNLLAIINDVLDFSKIEAGKLQINHEAFSLGDLLEELVFVFAKDAQKKGLKFYYEPCPLPTRIVGDGARLKQVLTNLLSNAVKFTNEGSVSLVINARQKQKDILELNIQVQDTGIGIATENQEKLFQSFSQLDDSLNRNYQGTGLGLVICRQLMQLMGGRLNYHSEHGTGSCFEIFVGCHKTSKHNDIVEHADWMNKRILLLDHDPRSRYTSACILHRLGAQVTSGTHIEWLSEQFDAFDYFFTDELTLSRFDEKQMLRVIRTLEVQQRVLLVGANGSPTGPFAEHFHKLLETPLLVSRLQTFRDKEQQNPGNIWNERLLNLPKVKVLAVDDMPINLRLLSTWLKESPVELQLAYSGQDALTLCQKEEFDLVLMDVQMPDMDGLEATSLIRKTTLNQGTPVIAVTAHAFKEEKERLMNSGMDDYLPKPLELGALLNLIKRWCSVPEHNVAMLADIDWQLALSRANDNEVIAKEMLQDFVSCLPDAIIQIEKACMLGEWQEMQHQVHRLHGASCYTGVPKLQRLCAEIEGDLKVGHITEARRGFEELNRAVKSVLAQQTTLARAQ</sequence>
<dbReference type="PRINTS" id="PR00344">
    <property type="entry name" value="BCTRLSENSOR"/>
</dbReference>
<dbReference type="Pfam" id="PF00512">
    <property type="entry name" value="HisKA"/>
    <property type="match status" value="1"/>
</dbReference>
<dbReference type="Pfam" id="PF02518">
    <property type="entry name" value="HATPase_c"/>
    <property type="match status" value="1"/>
</dbReference>
<dbReference type="Gene3D" id="2.60.40.2380">
    <property type="match status" value="1"/>
</dbReference>
<keyword evidence="11 16" id="KW-1133">Transmembrane helix</keyword>